<sequence>MSEEKKQGFLDKIGLAGLLNLEQLKRSDKNKENNNKDEQNQQEQ</sequence>
<proteinExistence type="predicted"/>
<evidence type="ECO:0000256" key="1">
    <source>
        <dbReference type="SAM" id="MobiDB-lite"/>
    </source>
</evidence>
<evidence type="ECO:0000313" key="3">
    <source>
        <dbReference type="Proteomes" id="UP000426444"/>
    </source>
</evidence>
<name>A0A6I6DIT6_9FIRM</name>
<dbReference type="Proteomes" id="UP000426444">
    <property type="component" value="Chromosome"/>
</dbReference>
<dbReference type="AlphaFoldDB" id="A0A6I6DIT6"/>
<gene>
    <name evidence="2" type="ORF">SYNTR_1161</name>
</gene>
<dbReference type="EMBL" id="CP046457">
    <property type="protein sequence ID" value="QGT99754.1"/>
    <property type="molecule type" value="Genomic_DNA"/>
</dbReference>
<dbReference type="KEGG" id="salq:SYNTR_1161"/>
<protein>
    <submittedName>
        <fullName evidence="2">Uncharacterized protein</fullName>
    </submittedName>
</protein>
<feature type="region of interest" description="Disordered" evidence="1">
    <location>
        <begin position="23"/>
        <end position="44"/>
    </location>
</feature>
<evidence type="ECO:0000313" key="2">
    <source>
        <dbReference type="EMBL" id="QGT99754.1"/>
    </source>
</evidence>
<accession>A0A6I6DIT6</accession>
<organism evidence="2 3">
    <name type="scientific">Candidatus Syntrophocurvum alkaliphilum</name>
    <dbReference type="NCBI Taxonomy" id="2293317"/>
    <lineage>
        <taxon>Bacteria</taxon>
        <taxon>Bacillati</taxon>
        <taxon>Bacillota</taxon>
        <taxon>Clostridia</taxon>
        <taxon>Eubacteriales</taxon>
        <taxon>Syntrophomonadaceae</taxon>
        <taxon>Candidatus Syntrophocurvum</taxon>
    </lineage>
</organism>
<dbReference type="RefSeq" id="WP_279285958.1">
    <property type="nucleotide sequence ID" value="NZ_CP046457.1"/>
</dbReference>
<keyword evidence="3" id="KW-1185">Reference proteome</keyword>
<reference evidence="3" key="1">
    <citation type="journal article" date="2019" name="Microbiology">
        <title>Complete Genome Sequence of an Uncultured Bacterium of the Candidate Phylum Bipolaricaulota.</title>
        <authorList>
            <person name="Kadnikov V.V."/>
            <person name="Mardanov A.V."/>
            <person name="Beletsky A.V."/>
            <person name="Frank Y.A."/>
            <person name="Karnachuk O.V."/>
            <person name="Ravin N.V."/>
        </authorList>
    </citation>
    <scope>NUCLEOTIDE SEQUENCE [LARGE SCALE GENOMIC DNA]</scope>
</reference>